<dbReference type="PANTHER" id="PTHR12732">
    <property type="entry name" value="UNCHARACTERIZED PROTEASOME COMPONENT REGION PCI-CONTAINING"/>
    <property type="match status" value="1"/>
</dbReference>
<dbReference type="Gene3D" id="1.10.10.10">
    <property type="entry name" value="Winged helix-like DNA-binding domain superfamily/Winged helix DNA-binding domain"/>
    <property type="match status" value="1"/>
</dbReference>
<dbReference type="SMART" id="SM00753">
    <property type="entry name" value="PAM"/>
    <property type="match status" value="1"/>
</dbReference>
<dbReference type="EMBL" id="HBGS01011833">
    <property type="protein sequence ID" value="CAD9389297.1"/>
    <property type="molecule type" value="Transcribed_RNA"/>
</dbReference>
<organism evidence="2">
    <name type="scientific">Octactis speculum</name>
    <dbReference type="NCBI Taxonomy" id="3111310"/>
    <lineage>
        <taxon>Eukaryota</taxon>
        <taxon>Sar</taxon>
        <taxon>Stramenopiles</taxon>
        <taxon>Ochrophyta</taxon>
        <taxon>Dictyochophyceae</taxon>
        <taxon>Dictyochales</taxon>
        <taxon>Dictyochaceae</taxon>
        <taxon>Octactis</taxon>
    </lineage>
</organism>
<dbReference type="GO" id="GO:0000973">
    <property type="term" value="P:post-transcriptional tethering of RNA polymerase II gene DNA at nuclear periphery"/>
    <property type="evidence" value="ECO:0007669"/>
    <property type="project" value="TreeGrafter"/>
</dbReference>
<dbReference type="InterPro" id="IPR036388">
    <property type="entry name" value="WH-like_DNA-bd_sf"/>
</dbReference>
<proteinExistence type="predicted"/>
<dbReference type="GO" id="GO:0006368">
    <property type="term" value="P:transcription elongation by RNA polymerase II"/>
    <property type="evidence" value="ECO:0007669"/>
    <property type="project" value="TreeGrafter"/>
</dbReference>
<sequence>MVEEYSHAIFELSRGQHIESYKHLVAAWDKLLTVFRDETGWLLPLVHQSTFDIRKLATMADESNSTAQKSGDQKHLRETGRLLSNGFSICWNDRTDSRSPESKKRGVLYVIVNLFKTYFKLNTLRLCKNLIKAVEVKIPGKPSIVELDVIPRGDLVAYRFFVGRLNMFEDQYADAERSLDYALKHCRSDAWGNKRRILAYLIPIKLYRGILPSKHLLQKYKFNEFMSLCEAVRCGHLEHFNQALHAYQDVFIRKGTYLVLEKVKTLVYRNLIKRIFLVAGDAKTKQLKLARVLTALTWLNETLSLDEIECIIANLIFKGYIKGYISHKQRVLVLSKNQPFPIDKIRQQD</sequence>
<dbReference type="GO" id="GO:0070390">
    <property type="term" value="C:transcription export complex 2"/>
    <property type="evidence" value="ECO:0007669"/>
    <property type="project" value="TreeGrafter"/>
</dbReference>
<dbReference type="PANTHER" id="PTHR12732:SF0">
    <property type="entry name" value="PCI DOMAIN-CONTAINING PROTEIN 2"/>
    <property type="match status" value="1"/>
</dbReference>
<dbReference type="InterPro" id="IPR000717">
    <property type="entry name" value="PCI_dom"/>
</dbReference>
<dbReference type="AlphaFoldDB" id="A0A7S2B8S3"/>
<feature type="domain" description="PCI" evidence="1">
    <location>
        <begin position="156"/>
        <end position="339"/>
    </location>
</feature>
<dbReference type="GO" id="GO:0003690">
    <property type="term" value="F:double-stranded DNA binding"/>
    <property type="evidence" value="ECO:0007669"/>
    <property type="project" value="InterPro"/>
</dbReference>
<protein>
    <recommendedName>
        <fullName evidence="1">PCI domain-containing protein</fullName>
    </recommendedName>
</protein>
<name>A0A7S2B8S3_9STRA</name>
<dbReference type="PROSITE" id="PS50250">
    <property type="entry name" value="PCI"/>
    <property type="match status" value="1"/>
</dbReference>
<accession>A0A7S2B8S3</accession>
<dbReference type="GO" id="GO:0003723">
    <property type="term" value="F:RNA binding"/>
    <property type="evidence" value="ECO:0007669"/>
    <property type="project" value="InterPro"/>
</dbReference>
<gene>
    <name evidence="2" type="ORF">DSPE1174_LOCUS6212</name>
</gene>
<evidence type="ECO:0000259" key="1">
    <source>
        <dbReference type="PROSITE" id="PS50250"/>
    </source>
</evidence>
<reference evidence="2" key="1">
    <citation type="submission" date="2021-01" db="EMBL/GenBank/DDBJ databases">
        <authorList>
            <person name="Corre E."/>
            <person name="Pelletier E."/>
            <person name="Niang G."/>
            <person name="Scheremetjew M."/>
            <person name="Finn R."/>
            <person name="Kale V."/>
            <person name="Holt S."/>
            <person name="Cochrane G."/>
            <person name="Meng A."/>
            <person name="Brown T."/>
            <person name="Cohen L."/>
        </authorList>
    </citation>
    <scope>NUCLEOTIDE SEQUENCE</scope>
    <source>
        <strain evidence="2">CCMP1381</strain>
    </source>
</reference>
<evidence type="ECO:0000313" key="2">
    <source>
        <dbReference type="EMBL" id="CAD9389297.1"/>
    </source>
</evidence>
<dbReference type="GO" id="GO:0016973">
    <property type="term" value="P:poly(A)+ mRNA export from nucleus"/>
    <property type="evidence" value="ECO:0007669"/>
    <property type="project" value="TreeGrafter"/>
</dbReference>
<dbReference type="Pfam" id="PF01399">
    <property type="entry name" value="PCI"/>
    <property type="match status" value="1"/>
</dbReference>
<dbReference type="InterPro" id="IPR045114">
    <property type="entry name" value="Csn12-like"/>
</dbReference>